<accession>A0A4R6QJM3</accession>
<proteinExistence type="predicted"/>
<dbReference type="EMBL" id="SNXS01000005">
    <property type="protein sequence ID" value="TDP63073.1"/>
    <property type="molecule type" value="Genomic_DNA"/>
</dbReference>
<gene>
    <name evidence="1" type="ORF">DES47_10573</name>
</gene>
<organism evidence="1 2">
    <name type="scientific">Roseateles toxinivorans</name>
    <dbReference type="NCBI Taxonomy" id="270368"/>
    <lineage>
        <taxon>Bacteria</taxon>
        <taxon>Pseudomonadati</taxon>
        <taxon>Pseudomonadota</taxon>
        <taxon>Betaproteobacteria</taxon>
        <taxon>Burkholderiales</taxon>
        <taxon>Sphaerotilaceae</taxon>
        <taxon>Roseateles</taxon>
    </lineage>
</organism>
<dbReference type="Gene3D" id="3.30.70.2340">
    <property type="entry name" value="Uncharacterised protein PF12112 family, DUF3579"/>
    <property type="match status" value="1"/>
</dbReference>
<protein>
    <submittedName>
        <fullName evidence="1">Uncharacterized protein DUF3579</fullName>
    </submittedName>
</protein>
<evidence type="ECO:0000313" key="1">
    <source>
        <dbReference type="EMBL" id="TDP63073.1"/>
    </source>
</evidence>
<dbReference type="InParanoid" id="A0A4R6QJM3"/>
<reference evidence="1 2" key="1">
    <citation type="submission" date="2019-03" db="EMBL/GenBank/DDBJ databases">
        <title>Genomic Encyclopedia of Type Strains, Phase IV (KMG-IV): sequencing the most valuable type-strain genomes for metagenomic binning, comparative biology and taxonomic classification.</title>
        <authorList>
            <person name="Goeker M."/>
        </authorList>
    </citation>
    <scope>NUCLEOTIDE SEQUENCE [LARGE SCALE GENOMIC DNA]</scope>
    <source>
        <strain evidence="1 2">DSM 16998</strain>
    </source>
</reference>
<sequence length="161" mass="17547">MRGCLIHSIALILLNKPLLPKTTGLKPVAGGWRAALQHKQGTILVLRFSMTPSLPKPREVFIQGLTLEGKTFRPSDWAERLAGAMSCFRPGGGKGGIGAYIGYSPYCVPRVINGIKCVIVNEELKSLEPMAWDFVMNFARDNRLQVAEACLLPEGGAPKKD</sequence>
<dbReference type="Proteomes" id="UP000295361">
    <property type="component" value="Unassembled WGS sequence"/>
</dbReference>
<keyword evidence="2" id="KW-1185">Reference proteome</keyword>
<evidence type="ECO:0000313" key="2">
    <source>
        <dbReference type="Proteomes" id="UP000295361"/>
    </source>
</evidence>
<dbReference type="InterPro" id="IPR021969">
    <property type="entry name" value="DUF3579"/>
</dbReference>
<dbReference type="AlphaFoldDB" id="A0A4R6QJM3"/>
<name>A0A4R6QJM3_9BURK</name>
<dbReference type="Pfam" id="PF12112">
    <property type="entry name" value="DUF3579"/>
    <property type="match status" value="1"/>
</dbReference>
<comment type="caution">
    <text evidence="1">The sequence shown here is derived from an EMBL/GenBank/DDBJ whole genome shotgun (WGS) entry which is preliminary data.</text>
</comment>